<accession>A0A1I7ZHF6</accession>
<proteinExistence type="predicted"/>
<name>A0A1I7ZHF6_9BILA</name>
<organism evidence="1 2">
    <name type="scientific">Steinernema glaseri</name>
    <dbReference type="NCBI Taxonomy" id="37863"/>
    <lineage>
        <taxon>Eukaryota</taxon>
        <taxon>Metazoa</taxon>
        <taxon>Ecdysozoa</taxon>
        <taxon>Nematoda</taxon>
        <taxon>Chromadorea</taxon>
        <taxon>Rhabditida</taxon>
        <taxon>Tylenchina</taxon>
        <taxon>Panagrolaimomorpha</taxon>
        <taxon>Strongyloidoidea</taxon>
        <taxon>Steinernematidae</taxon>
        <taxon>Steinernema</taxon>
    </lineage>
</organism>
<keyword evidence="1" id="KW-1185">Reference proteome</keyword>
<dbReference type="AlphaFoldDB" id="A0A1I7ZHF6"/>
<sequence length="228" mass="26690">MNNAWQITIQRCSSNGQTLDPVTTTVILESHPCTVKRLLEKIYIKILKEPRESRFVTGTAQVWNMREKKYEEAIKREFQEVYRGQKYLLTYIKQHEEPTLLPGMFEIYRPYSYHVNAIFTVVFPHRHRVYKRKDFKVFDPTTVLELAKSAESLLQETGLSTFKVSVCETNPVPRELNREDQLMNGGSYEVVFVPSELNYGMPSNAFEIELLHQTPDDQRYELACSIEN</sequence>
<dbReference type="WBParaSite" id="L893_g26236.t2">
    <property type="protein sequence ID" value="L893_g26236.t2"/>
    <property type="gene ID" value="L893_g26236"/>
</dbReference>
<protein>
    <submittedName>
        <fullName evidence="2">Ubiquitinyl hydrolase 1</fullName>
    </submittedName>
</protein>
<evidence type="ECO:0000313" key="1">
    <source>
        <dbReference type="Proteomes" id="UP000095287"/>
    </source>
</evidence>
<evidence type="ECO:0000313" key="2">
    <source>
        <dbReference type="WBParaSite" id="L893_g26236.t2"/>
    </source>
</evidence>
<dbReference type="Proteomes" id="UP000095287">
    <property type="component" value="Unplaced"/>
</dbReference>
<reference evidence="2" key="1">
    <citation type="submission" date="2016-11" db="UniProtKB">
        <authorList>
            <consortium name="WormBaseParasite"/>
        </authorList>
    </citation>
    <scope>IDENTIFICATION</scope>
</reference>